<dbReference type="RefSeq" id="WP_379055990.1">
    <property type="nucleotide sequence ID" value="NZ_JBHTKB010000001.1"/>
</dbReference>
<organism evidence="2 3">
    <name type="scientific">Methylophilus luteus</name>
    <dbReference type="NCBI Taxonomy" id="640108"/>
    <lineage>
        <taxon>Bacteria</taxon>
        <taxon>Pseudomonadati</taxon>
        <taxon>Pseudomonadota</taxon>
        <taxon>Betaproteobacteria</taxon>
        <taxon>Nitrosomonadales</taxon>
        <taxon>Methylophilaceae</taxon>
        <taxon>Methylophilus</taxon>
    </lineage>
</organism>
<evidence type="ECO:0000313" key="3">
    <source>
        <dbReference type="Proteomes" id="UP001597128"/>
    </source>
</evidence>
<feature type="domain" description="YdhG-like" evidence="1">
    <location>
        <begin position="18"/>
        <end position="105"/>
    </location>
</feature>
<dbReference type="SUPFAM" id="SSF159888">
    <property type="entry name" value="YdhG-like"/>
    <property type="match status" value="1"/>
</dbReference>
<evidence type="ECO:0000259" key="1">
    <source>
        <dbReference type="Pfam" id="PF08818"/>
    </source>
</evidence>
<dbReference type="Gene3D" id="3.90.1150.200">
    <property type="match status" value="1"/>
</dbReference>
<name>A0ABW3F5B3_9PROT</name>
<keyword evidence="3" id="KW-1185">Reference proteome</keyword>
<dbReference type="InterPro" id="IPR014922">
    <property type="entry name" value="YdhG-like"/>
</dbReference>
<protein>
    <submittedName>
        <fullName evidence="2">Iron chaperone</fullName>
    </submittedName>
</protein>
<sequence>MALLTHDDYLAGLAPEVRSKLQAIQHLVETLLPAATRCISYRIPAYHDQRVFFYFAAFKNHIGIYPPVRHDQALITALAAYRGEKGNLSFPLAQPLPLNLIARVVLALHLEHHTLAPKQQA</sequence>
<dbReference type="EMBL" id="JBHTKB010000001">
    <property type="protein sequence ID" value="MFD0912823.1"/>
    <property type="molecule type" value="Genomic_DNA"/>
</dbReference>
<proteinExistence type="predicted"/>
<dbReference type="Proteomes" id="UP001597128">
    <property type="component" value="Unassembled WGS sequence"/>
</dbReference>
<accession>A0ABW3F5B3</accession>
<reference evidence="3" key="1">
    <citation type="journal article" date="2019" name="Int. J. Syst. Evol. Microbiol.">
        <title>The Global Catalogue of Microorganisms (GCM) 10K type strain sequencing project: providing services to taxonomists for standard genome sequencing and annotation.</title>
        <authorList>
            <consortium name="The Broad Institute Genomics Platform"/>
            <consortium name="The Broad Institute Genome Sequencing Center for Infectious Disease"/>
            <person name="Wu L."/>
            <person name="Ma J."/>
        </authorList>
    </citation>
    <scope>NUCLEOTIDE SEQUENCE [LARGE SCALE GENOMIC DNA]</scope>
    <source>
        <strain evidence="3">CCUG 58412</strain>
    </source>
</reference>
<dbReference type="Pfam" id="PF08818">
    <property type="entry name" value="DUF1801"/>
    <property type="match status" value="1"/>
</dbReference>
<comment type="caution">
    <text evidence="2">The sequence shown here is derived from an EMBL/GenBank/DDBJ whole genome shotgun (WGS) entry which is preliminary data.</text>
</comment>
<evidence type="ECO:0000313" key="2">
    <source>
        <dbReference type="EMBL" id="MFD0912823.1"/>
    </source>
</evidence>
<gene>
    <name evidence="2" type="ORF">ACFQ1Z_04625</name>
</gene>